<dbReference type="EMBL" id="JACAZH010000090">
    <property type="protein sequence ID" value="KAF7326837.1"/>
    <property type="molecule type" value="Genomic_DNA"/>
</dbReference>
<keyword evidence="4" id="KW-1185">Reference proteome</keyword>
<keyword evidence="2" id="KW-0812">Transmembrane</keyword>
<proteinExistence type="predicted"/>
<feature type="compositionally biased region" description="Low complexity" evidence="1">
    <location>
        <begin position="45"/>
        <end position="55"/>
    </location>
</feature>
<sequence length="170" mass="18784">MSSCLSLAQPTVHPQDRQVPIALSHSKLFVNATAITSRCNTLKAPSSRRSSMSPPGLKPSSRSPQDPFQAVLNPFNSDAAILFSRASLFLLGLFASCLVLLSALKIAHLLRCSHKYRAGFPHTCRWYYDAHPPKCLTDEGGVIHMRISLYTPRKISILFLLFPVLSLCHP</sequence>
<dbReference type="Proteomes" id="UP000623467">
    <property type="component" value="Unassembled WGS sequence"/>
</dbReference>
<gene>
    <name evidence="3" type="ORF">MSAN_02494300</name>
</gene>
<keyword evidence="2" id="KW-1133">Transmembrane helix</keyword>
<evidence type="ECO:0000313" key="4">
    <source>
        <dbReference type="Proteomes" id="UP000623467"/>
    </source>
</evidence>
<evidence type="ECO:0000256" key="2">
    <source>
        <dbReference type="SAM" id="Phobius"/>
    </source>
</evidence>
<comment type="caution">
    <text evidence="3">The sequence shown here is derived from an EMBL/GenBank/DDBJ whole genome shotgun (WGS) entry which is preliminary data.</text>
</comment>
<protein>
    <submittedName>
        <fullName evidence="3">Uncharacterized protein</fullName>
    </submittedName>
</protein>
<dbReference type="AlphaFoldDB" id="A0A8H6WR96"/>
<keyword evidence="2" id="KW-0472">Membrane</keyword>
<feature type="region of interest" description="Disordered" evidence="1">
    <location>
        <begin position="43"/>
        <end position="65"/>
    </location>
</feature>
<name>A0A8H6WR96_9AGAR</name>
<accession>A0A8H6WR96</accession>
<evidence type="ECO:0000313" key="3">
    <source>
        <dbReference type="EMBL" id="KAF7326837.1"/>
    </source>
</evidence>
<reference evidence="3" key="1">
    <citation type="submission" date="2020-05" db="EMBL/GenBank/DDBJ databases">
        <title>Mycena genomes resolve the evolution of fungal bioluminescence.</title>
        <authorList>
            <person name="Tsai I.J."/>
        </authorList>
    </citation>
    <scope>NUCLEOTIDE SEQUENCE</scope>
    <source>
        <strain evidence="3">160909Yilan</strain>
    </source>
</reference>
<feature type="transmembrane region" description="Helical" evidence="2">
    <location>
        <begin position="86"/>
        <end position="107"/>
    </location>
</feature>
<organism evidence="3 4">
    <name type="scientific">Mycena sanguinolenta</name>
    <dbReference type="NCBI Taxonomy" id="230812"/>
    <lineage>
        <taxon>Eukaryota</taxon>
        <taxon>Fungi</taxon>
        <taxon>Dikarya</taxon>
        <taxon>Basidiomycota</taxon>
        <taxon>Agaricomycotina</taxon>
        <taxon>Agaricomycetes</taxon>
        <taxon>Agaricomycetidae</taxon>
        <taxon>Agaricales</taxon>
        <taxon>Marasmiineae</taxon>
        <taxon>Mycenaceae</taxon>
        <taxon>Mycena</taxon>
    </lineage>
</organism>
<evidence type="ECO:0000256" key="1">
    <source>
        <dbReference type="SAM" id="MobiDB-lite"/>
    </source>
</evidence>